<evidence type="ECO:0000313" key="2">
    <source>
        <dbReference type="Proteomes" id="UP000256838"/>
    </source>
</evidence>
<protein>
    <submittedName>
        <fullName evidence="1">Uncharacterized protein</fullName>
    </submittedName>
</protein>
<accession>A0A3D8K145</accession>
<dbReference type="AlphaFoldDB" id="A0A3D8K145"/>
<comment type="caution">
    <text evidence="1">The sequence shown here is derived from an EMBL/GenBank/DDBJ whole genome shotgun (WGS) entry which is preliminary data.</text>
</comment>
<proteinExistence type="predicted"/>
<name>A0A3D8K145_9BURK</name>
<dbReference type="Proteomes" id="UP000256838">
    <property type="component" value="Unassembled WGS sequence"/>
</dbReference>
<evidence type="ECO:0000313" key="1">
    <source>
        <dbReference type="EMBL" id="RDU99153.1"/>
    </source>
</evidence>
<gene>
    <name evidence="1" type="ORF">DWV00_08480</name>
</gene>
<keyword evidence="2" id="KW-1185">Reference proteome</keyword>
<dbReference type="EMBL" id="QRGA01000005">
    <property type="protein sequence ID" value="RDU99153.1"/>
    <property type="molecule type" value="Genomic_DNA"/>
</dbReference>
<reference evidence="1 2" key="1">
    <citation type="submission" date="2018-08" db="EMBL/GenBank/DDBJ databases">
        <title>Paraburkholderia sp. DHOM06 isolated from forest soil.</title>
        <authorList>
            <person name="Gao Z.-H."/>
            <person name="Qiu L.-H."/>
        </authorList>
    </citation>
    <scope>NUCLEOTIDE SEQUENCE [LARGE SCALE GENOMIC DNA]</scope>
    <source>
        <strain evidence="1 2">DHOM06</strain>
    </source>
</reference>
<organism evidence="1 2">
    <name type="scientific">Trinickia dinghuensis</name>
    <dbReference type="NCBI Taxonomy" id="2291023"/>
    <lineage>
        <taxon>Bacteria</taxon>
        <taxon>Pseudomonadati</taxon>
        <taxon>Pseudomonadota</taxon>
        <taxon>Betaproteobacteria</taxon>
        <taxon>Burkholderiales</taxon>
        <taxon>Burkholderiaceae</taxon>
        <taxon>Trinickia</taxon>
    </lineage>
</organism>
<sequence>MNPRQAARGRESAPGAPAWPVLASVRILPQFRARGPARLGPRPIPRVLHVACRWIAGGFALLAGAALPP</sequence>